<proteinExistence type="predicted"/>
<evidence type="ECO:0000313" key="4">
    <source>
        <dbReference type="EMBL" id="MFC5515949.1"/>
    </source>
</evidence>
<feature type="domain" description="Glycosyltransferase 2-like" evidence="2">
    <location>
        <begin position="91"/>
        <end position="221"/>
    </location>
</feature>
<dbReference type="Pfam" id="PF00534">
    <property type="entry name" value="Glycos_transf_1"/>
    <property type="match status" value="1"/>
</dbReference>
<dbReference type="CDD" id="cd04186">
    <property type="entry name" value="GT_2_like_c"/>
    <property type="match status" value="1"/>
</dbReference>
<evidence type="ECO:0000259" key="1">
    <source>
        <dbReference type="Pfam" id="PF00534"/>
    </source>
</evidence>
<keyword evidence="4" id="KW-0328">Glycosyltransferase</keyword>
<keyword evidence="5" id="KW-1185">Reference proteome</keyword>
<dbReference type="InterPro" id="IPR001296">
    <property type="entry name" value="Glyco_trans_1"/>
</dbReference>
<reference evidence="5" key="1">
    <citation type="journal article" date="2019" name="Int. J. Syst. Evol. Microbiol.">
        <title>The Global Catalogue of Microorganisms (GCM) 10K type strain sequencing project: providing services to taxonomists for standard genome sequencing and annotation.</title>
        <authorList>
            <consortium name="The Broad Institute Genomics Platform"/>
            <consortium name="The Broad Institute Genome Sequencing Center for Infectious Disease"/>
            <person name="Wu L."/>
            <person name="Ma J."/>
        </authorList>
    </citation>
    <scope>NUCLEOTIDE SEQUENCE [LARGE SCALE GENOMIC DNA]</scope>
    <source>
        <strain evidence="5">KACC 12633</strain>
    </source>
</reference>
<accession>A0ABW0PZX7</accession>
<feature type="domain" description="Glycosyltransferase 2-like" evidence="2">
    <location>
        <begin position="351"/>
        <end position="482"/>
    </location>
</feature>
<dbReference type="Gene3D" id="3.40.50.2000">
    <property type="entry name" value="Glycogen Phosphorylase B"/>
    <property type="match status" value="2"/>
</dbReference>
<dbReference type="EMBL" id="JBHSML010000003">
    <property type="protein sequence ID" value="MFC5515949.1"/>
    <property type="molecule type" value="Genomic_DNA"/>
</dbReference>
<gene>
    <name evidence="4" type="ORF">ACFPP9_09230</name>
</gene>
<dbReference type="CDD" id="cd04184">
    <property type="entry name" value="GT2_RfbC_Mx_like"/>
    <property type="match status" value="1"/>
</dbReference>
<organism evidence="4 5">
    <name type="scientific">Kaistia terrae</name>
    <dbReference type="NCBI Taxonomy" id="537017"/>
    <lineage>
        <taxon>Bacteria</taxon>
        <taxon>Pseudomonadati</taxon>
        <taxon>Pseudomonadota</taxon>
        <taxon>Alphaproteobacteria</taxon>
        <taxon>Hyphomicrobiales</taxon>
        <taxon>Kaistiaceae</taxon>
        <taxon>Kaistia</taxon>
    </lineage>
</organism>
<dbReference type="GO" id="GO:0016757">
    <property type="term" value="F:glycosyltransferase activity"/>
    <property type="evidence" value="ECO:0007669"/>
    <property type="project" value="UniProtKB-KW"/>
</dbReference>
<dbReference type="PANTHER" id="PTHR43179">
    <property type="entry name" value="RHAMNOSYLTRANSFERASE WBBL"/>
    <property type="match status" value="1"/>
</dbReference>
<dbReference type="Proteomes" id="UP001596150">
    <property type="component" value="Unassembled WGS sequence"/>
</dbReference>
<dbReference type="PANTHER" id="PTHR43179:SF7">
    <property type="entry name" value="RHAMNOSYLTRANSFERASE WBBL"/>
    <property type="match status" value="1"/>
</dbReference>
<dbReference type="CDD" id="cd03801">
    <property type="entry name" value="GT4_PimA-like"/>
    <property type="match status" value="1"/>
</dbReference>
<dbReference type="Gene3D" id="3.90.550.10">
    <property type="entry name" value="Spore Coat Polysaccharide Biosynthesis Protein SpsA, Chain A"/>
    <property type="match status" value="2"/>
</dbReference>
<dbReference type="RefSeq" id="WP_266342427.1">
    <property type="nucleotide sequence ID" value="NZ_JAPKNH010000001.1"/>
</dbReference>
<dbReference type="Pfam" id="PF00535">
    <property type="entry name" value="Glycos_transf_2"/>
    <property type="match status" value="2"/>
</dbReference>
<dbReference type="Pfam" id="PF13439">
    <property type="entry name" value="Glyco_transf_4"/>
    <property type="match status" value="1"/>
</dbReference>
<keyword evidence="4" id="KW-0808">Transferase</keyword>
<dbReference type="InterPro" id="IPR028098">
    <property type="entry name" value="Glyco_trans_4-like_N"/>
</dbReference>
<dbReference type="InterPro" id="IPR029044">
    <property type="entry name" value="Nucleotide-diphossugar_trans"/>
</dbReference>
<dbReference type="InterPro" id="IPR001173">
    <property type="entry name" value="Glyco_trans_2-like"/>
</dbReference>
<dbReference type="SUPFAM" id="SSF53448">
    <property type="entry name" value="Nucleotide-diphospho-sugar transferases"/>
    <property type="match status" value="2"/>
</dbReference>
<name>A0ABW0PZX7_9HYPH</name>
<evidence type="ECO:0000259" key="3">
    <source>
        <dbReference type="Pfam" id="PF13439"/>
    </source>
</evidence>
<feature type="domain" description="Glycosyl transferase family 1" evidence="1">
    <location>
        <begin position="812"/>
        <end position="981"/>
    </location>
</feature>
<evidence type="ECO:0000313" key="5">
    <source>
        <dbReference type="Proteomes" id="UP001596150"/>
    </source>
</evidence>
<feature type="domain" description="Glycosyltransferase subfamily 4-like N-terminal" evidence="3">
    <location>
        <begin position="639"/>
        <end position="799"/>
    </location>
</feature>
<sequence length="1017" mass="113324">MRLLVNLIAACRHPWDSKERKRFRAARIHRSYHSALSSDYRSIGSDRIRPKAATRQSDYELWIENNRLTPTDIGELRAALAERGSKLPRISLITPVYNTAPEWMIALVESVQAQIYEDWELCVADDCSPASHVRPMLDELRARDHRIKVVSLSTNGGISNATNAAVTIATGEVIAFLDHDDLITPDCLAELAIYYADHAEADIVYSDDDKIGPEHYRYAPQFKPGWSPALLLSFMYLGHILSVRRALFIELGGFRSEYDGSQDHDFFLRASERAREIGHIPKVLYHWRAVEGSTAVSGDAKPMSIEAGRLAVADALSRRGVQGNVVHPDWAMAGRVGMFEIEFPDCGPTVSIVIPTKNRLKLLRACVGSIAKTSYRDYEIVIIDNDSDDSETLAYLAELQEQQSIRVVKIGNPAGRFSFAALNNAAVRQVTSDYVLFLNNDTEVLSPGWLSQMMGYAQMSGVGAVGARLYYEDGTIQHAGIVHGYHDGLVGHAFRNLPQQDWGYLGFIRAAREYSAVTAACMLTRRAVFTAMGGFDEVKFAVAYNDVDYCYRLVLAGLTCVYCPSAELIHYEGKSRGFQDDPEEKSNFRRKYGNWNDRWYSRNLSLEDESFRIASARPETKRKAPIRILAVSHNLNREGAPIVLFDLIVGLVERGIVRATVLSPVEGPLRSNYEAAGIPVVIAGEALRGVSNQATLDVALYGLGRLFAALGAEVVLANTLQTFWAAAASAQHGIPTIWYQHESEPWQTYFNDLPKLTRSAAYAAFAKAYRVVYVANATKRAWSALETRRNFQVIRHGIPQARLLDELSRWSRTAARERLNLSNSDVAIIVVGTICERKGQLDAIRAYVQLSDSLKQRVRIYLVGALVAPYSDAVSIEISALTAHSGRISMVGAVDDPYLYYAAADIMLCCSRIESAPRTIIEAMAFDLPIITTPVFGIPEMVVEDVNALFYEPGDVRELCALLERLVEDEKLHARLRLNSKAVLDSQPTFEDMILSFESLLRQAVNLDSRDRRSSLN</sequence>
<comment type="caution">
    <text evidence="4">The sequence shown here is derived from an EMBL/GenBank/DDBJ whole genome shotgun (WGS) entry which is preliminary data.</text>
</comment>
<protein>
    <submittedName>
        <fullName evidence="4">Glycosyltransferase</fullName>
        <ecNumber evidence="4">2.4.-.-</ecNumber>
    </submittedName>
</protein>
<evidence type="ECO:0000259" key="2">
    <source>
        <dbReference type="Pfam" id="PF00535"/>
    </source>
</evidence>
<dbReference type="EC" id="2.4.-.-" evidence="4"/>
<dbReference type="SUPFAM" id="SSF53756">
    <property type="entry name" value="UDP-Glycosyltransferase/glycogen phosphorylase"/>
    <property type="match status" value="1"/>
</dbReference>